<protein>
    <submittedName>
        <fullName evidence="1">Uncharacterized protein</fullName>
    </submittedName>
</protein>
<comment type="caution">
    <text evidence="1">The sequence shown here is derived from an EMBL/GenBank/DDBJ whole genome shotgun (WGS) entry which is preliminary data.</text>
</comment>
<reference evidence="1 2" key="1">
    <citation type="journal article" date="2022" name="Allergy">
        <title>Genome assembly and annotation of Periplaneta americana reveal a comprehensive cockroach allergen profile.</title>
        <authorList>
            <person name="Wang L."/>
            <person name="Xiong Q."/>
            <person name="Saelim N."/>
            <person name="Wang L."/>
            <person name="Nong W."/>
            <person name="Wan A.T."/>
            <person name="Shi M."/>
            <person name="Liu X."/>
            <person name="Cao Q."/>
            <person name="Hui J.H.L."/>
            <person name="Sookrung N."/>
            <person name="Leung T.F."/>
            <person name="Tungtrongchitr A."/>
            <person name="Tsui S.K.W."/>
        </authorList>
    </citation>
    <scope>NUCLEOTIDE SEQUENCE [LARGE SCALE GENOMIC DNA]</scope>
    <source>
        <strain evidence="1">PWHHKU_190912</strain>
    </source>
</reference>
<organism evidence="1 2">
    <name type="scientific">Periplaneta americana</name>
    <name type="common">American cockroach</name>
    <name type="synonym">Blatta americana</name>
    <dbReference type="NCBI Taxonomy" id="6978"/>
    <lineage>
        <taxon>Eukaryota</taxon>
        <taxon>Metazoa</taxon>
        <taxon>Ecdysozoa</taxon>
        <taxon>Arthropoda</taxon>
        <taxon>Hexapoda</taxon>
        <taxon>Insecta</taxon>
        <taxon>Pterygota</taxon>
        <taxon>Neoptera</taxon>
        <taxon>Polyneoptera</taxon>
        <taxon>Dictyoptera</taxon>
        <taxon>Blattodea</taxon>
        <taxon>Blattoidea</taxon>
        <taxon>Blattidae</taxon>
        <taxon>Blattinae</taxon>
        <taxon>Periplaneta</taxon>
    </lineage>
</organism>
<accession>A0ABQ8T3J6</accession>
<sequence length="122" mass="13749">MEGEEYNAFVVFSRLPATQKGRLIADKSVVFAESLVPSVFFREMKLKLPAGVPTQPLDSLHQVSTYLHKIHRLAFCTGTGLRDPIRSMKCRIYVDMPSSVKRCTACNAQRQAVMFAVQQKKT</sequence>
<evidence type="ECO:0000313" key="1">
    <source>
        <dbReference type="EMBL" id="KAJ4440631.1"/>
    </source>
</evidence>
<gene>
    <name evidence="1" type="ORF">ANN_08778</name>
</gene>
<dbReference type="EMBL" id="JAJSOF020000017">
    <property type="protein sequence ID" value="KAJ4440631.1"/>
    <property type="molecule type" value="Genomic_DNA"/>
</dbReference>
<name>A0ABQ8T3J6_PERAM</name>
<proteinExistence type="predicted"/>
<dbReference type="Proteomes" id="UP001148838">
    <property type="component" value="Unassembled WGS sequence"/>
</dbReference>
<keyword evidence="2" id="KW-1185">Reference proteome</keyword>
<evidence type="ECO:0000313" key="2">
    <source>
        <dbReference type="Proteomes" id="UP001148838"/>
    </source>
</evidence>